<sequence length="194" mass="22099">MDGSEIVQQILFSVLSVYFVYNFIDTKMEAFRIHEIVPDVVSSLPERVLEVKFKSGRDVNLGNEIGPKFVIEPPEVHYDADPNGFYTLILTDPDAPSRKNPIRREWNHWLVVNIPGSRISEGEVLSEYIGSAPGQGTELHRYTFLLYQQPKKLVFDEPRHNDTDPKRGNFSAEKFANKYNMGNPIAGNFFPGPI</sequence>
<dbReference type="InterPro" id="IPR008914">
    <property type="entry name" value="PEBP"/>
</dbReference>
<dbReference type="EMBL" id="JAPWTJ010002375">
    <property type="protein sequence ID" value="KAJ8966400.1"/>
    <property type="molecule type" value="Genomic_DNA"/>
</dbReference>
<proteinExistence type="inferred from homology"/>
<evidence type="ECO:0000256" key="2">
    <source>
        <dbReference type="SAM" id="Phobius"/>
    </source>
</evidence>
<accession>A0ABQ9IUU5</accession>
<dbReference type="CDD" id="cd00866">
    <property type="entry name" value="PEBP_euk"/>
    <property type="match status" value="1"/>
</dbReference>
<gene>
    <name evidence="3" type="ORF">NQ317_009632</name>
</gene>
<dbReference type="InterPro" id="IPR036610">
    <property type="entry name" value="PEBP-like_sf"/>
</dbReference>
<dbReference type="Pfam" id="PF01161">
    <property type="entry name" value="PBP"/>
    <property type="match status" value="1"/>
</dbReference>
<dbReference type="PANTHER" id="PTHR11362">
    <property type="entry name" value="PHOSPHATIDYLETHANOLAMINE-BINDING PROTEIN"/>
    <property type="match status" value="1"/>
</dbReference>
<keyword evidence="2" id="KW-1133">Transmembrane helix</keyword>
<evidence type="ECO:0000313" key="3">
    <source>
        <dbReference type="EMBL" id="KAJ8966400.1"/>
    </source>
</evidence>
<dbReference type="PANTHER" id="PTHR11362:SF82">
    <property type="entry name" value="PHOSPHATIDYLETHANOLAMINE-BINDING PROTEIN 4"/>
    <property type="match status" value="1"/>
</dbReference>
<dbReference type="SUPFAM" id="SSF49777">
    <property type="entry name" value="PEBP-like"/>
    <property type="match status" value="1"/>
</dbReference>
<organism evidence="3 4">
    <name type="scientific">Molorchus minor</name>
    <dbReference type="NCBI Taxonomy" id="1323400"/>
    <lineage>
        <taxon>Eukaryota</taxon>
        <taxon>Metazoa</taxon>
        <taxon>Ecdysozoa</taxon>
        <taxon>Arthropoda</taxon>
        <taxon>Hexapoda</taxon>
        <taxon>Insecta</taxon>
        <taxon>Pterygota</taxon>
        <taxon>Neoptera</taxon>
        <taxon>Endopterygota</taxon>
        <taxon>Coleoptera</taxon>
        <taxon>Polyphaga</taxon>
        <taxon>Cucujiformia</taxon>
        <taxon>Chrysomeloidea</taxon>
        <taxon>Cerambycidae</taxon>
        <taxon>Lamiinae</taxon>
        <taxon>Monochamini</taxon>
        <taxon>Molorchus</taxon>
    </lineage>
</organism>
<comment type="caution">
    <text evidence="3">The sequence shown here is derived from an EMBL/GenBank/DDBJ whole genome shotgun (WGS) entry which is preliminary data.</text>
</comment>
<keyword evidence="4" id="KW-1185">Reference proteome</keyword>
<dbReference type="InterPro" id="IPR001858">
    <property type="entry name" value="Phosphatidylethanolamine-bd_CS"/>
</dbReference>
<reference evidence="3" key="1">
    <citation type="journal article" date="2023" name="Insect Mol. Biol.">
        <title>Genome sequencing provides insights into the evolution of gene families encoding plant cell wall-degrading enzymes in longhorned beetles.</title>
        <authorList>
            <person name="Shin N.R."/>
            <person name="Okamura Y."/>
            <person name="Kirsch R."/>
            <person name="Pauchet Y."/>
        </authorList>
    </citation>
    <scope>NUCLEOTIDE SEQUENCE</scope>
    <source>
        <strain evidence="3">MMC_N1</strain>
    </source>
</reference>
<evidence type="ECO:0000256" key="1">
    <source>
        <dbReference type="ARBA" id="ARBA00007091"/>
    </source>
</evidence>
<keyword evidence="2" id="KW-0812">Transmembrane</keyword>
<name>A0ABQ9IUU5_9CUCU</name>
<keyword evidence="2" id="KW-0472">Membrane</keyword>
<dbReference type="PROSITE" id="PS01220">
    <property type="entry name" value="PBP"/>
    <property type="match status" value="1"/>
</dbReference>
<feature type="transmembrane region" description="Helical" evidence="2">
    <location>
        <begin position="6"/>
        <end position="24"/>
    </location>
</feature>
<dbReference type="InterPro" id="IPR035810">
    <property type="entry name" value="PEBP_euk"/>
</dbReference>
<dbReference type="Gene3D" id="3.90.280.10">
    <property type="entry name" value="PEBP-like"/>
    <property type="match status" value="1"/>
</dbReference>
<dbReference type="Proteomes" id="UP001162164">
    <property type="component" value="Unassembled WGS sequence"/>
</dbReference>
<comment type="similarity">
    <text evidence="1">Belongs to the phosphatidylethanolamine-binding protein family.</text>
</comment>
<protein>
    <submittedName>
        <fullName evidence="3">Uncharacterized protein</fullName>
    </submittedName>
</protein>
<evidence type="ECO:0000313" key="4">
    <source>
        <dbReference type="Proteomes" id="UP001162164"/>
    </source>
</evidence>